<evidence type="ECO:0000313" key="2">
    <source>
        <dbReference type="Proteomes" id="UP000299102"/>
    </source>
</evidence>
<evidence type="ECO:0000313" key="1">
    <source>
        <dbReference type="EMBL" id="GBP67645.1"/>
    </source>
</evidence>
<accession>A0A4C1XZP2</accession>
<comment type="caution">
    <text evidence="1">The sequence shown here is derived from an EMBL/GenBank/DDBJ whole genome shotgun (WGS) entry which is preliminary data.</text>
</comment>
<gene>
    <name evidence="1" type="ORF">EVAR_98700_1</name>
</gene>
<reference evidence="1 2" key="1">
    <citation type="journal article" date="2019" name="Commun. Biol.">
        <title>The bagworm genome reveals a unique fibroin gene that provides high tensile strength.</title>
        <authorList>
            <person name="Kono N."/>
            <person name="Nakamura H."/>
            <person name="Ohtoshi R."/>
            <person name="Tomita M."/>
            <person name="Numata K."/>
            <person name="Arakawa K."/>
        </authorList>
    </citation>
    <scope>NUCLEOTIDE SEQUENCE [LARGE SCALE GENOMIC DNA]</scope>
</reference>
<name>A0A4C1XZP2_EUMVA</name>
<organism evidence="1 2">
    <name type="scientific">Eumeta variegata</name>
    <name type="common">Bagworm moth</name>
    <name type="synonym">Eumeta japonica</name>
    <dbReference type="NCBI Taxonomy" id="151549"/>
    <lineage>
        <taxon>Eukaryota</taxon>
        <taxon>Metazoa</taxon>
        <taxon>Ecdysozoa</taxon>
        <taxon>Arthropoda</taxon>
        <taxon>Hexapoda</taxon>
        <taxon>Insecta</taxon>
        <taxon>Pterygota</taxon>
        <taxon>Neoptera</taxon>
        <taxon>Endopterygota</taxon>
        <taxon>Lepidoptera</taxon>
        <taxon>Glossata</taxon>
        <taxon>Ditrysia</taxon>
        <taxon>Tineoidea</taxon>
        <taxon>Psychidae</taxon>
        <taxon>Oiketicinae</taxon>
        <taxon>Eumeta</taxon>
    </lineage>
</organism>
<keyword evidence="2" id="KW-1185">Reference proteome</keyword>
<sequence>MMNPRSRMLAAVPGGSVEPPYAAARWRSAVMQPASSTDWGGMGSETERCLPARHAKASPLIRGSSRRFESGLPARATACYLFSVFESELLA</sequence>
<dbReference type="EMBL" id="BGZK01000987">
    <property type="protein sequence ID" value="GBP67645.1"/>
    <property type="molecule type" value="Genomic_DNA"/>
</dbReference>
<dbReference type="Proteomes" id="UP000299102">
    <property type="component" value="Unassembled WGS sequence"/>
</dbReference>
<dbReference type="AlphaFoldDB" id="A0A4C1XZP2"/>
<proteinExistence type="predicted"/>
<protein>
    <submittedName>
        <fullName evidence="1">Uncharacterized protein</fullName>
    </submittedName>
</protein>